<dbReference type="SUPFAM" id="SSF52833">
    <property type="entry name" value="Thioredoxin-like"/>
    <property type="match status" value="1"/>
</dbReference>
<dbReference type="InterPro" id="IPR013766">
    <property type="entry name" value="Thioredoxin_domain"/>
</dbReference>
<feature type="active site" evidence="4">
    <location>
        <position position="37"/>
    </location>
</feature>
<dbReference type="PROSITE" id="PS00460">
    <property type="entry name" value="GLUTATHIONE_PEROXID_1"/>
    <property type="match status" value="1"/>
</dbReference>
<dbReference type="PROSITE" id="PS51355">
    <property type="entry name" value="GLUTATHIONE_PEROXID_3"/>
    <property type="match status" value="1"/>
</dbReference>
<dbReference type="Proteomes" id="UP001333710">
    <property type="component" value="Chromosome"/>
</dbReference>
<evidence type="ECO:0000256" key="1">
    <source>
        <dbReference type="ARBA" id="ARBA00006926"/>
    </source>
</evidence>
<dbReference type="PANTHER" id="PTHR11592">
    <property type="entry name" value="GLUTATHIONE PEROXIDASE"/>
    <property type="match status" value="1"/>
</dbReference>
<evidence type="ECO:0000256" key="5">
    <source>
        <dbReference type="RuleBase" id="RU000499"/>
    </source>
</evidence>
<dbReference type="GO" id="GO:0004601">
    <property type="term" value="F:peroxidase activity"/>
    <property type="evidence" value="ECO:0007669"/>
    <property type="project" value="UniProtKB-KW"/>
</dbReference>
<keyword evidence="3 5" id="KW-0560">Oxidoreductase</keyword>
<dbReference type="Gene3D" id="3.40.30.10">
    <property type="entry name" value="Glutaredoxin"/>
    <property type="match status" value="1"/>
</dbReference>
<dbReference type="PROSITE" id="PS51352">
    <property type="entry name" value="THIOREDOXIN_2"/>
    <property type="match status" value="1"/>
</dbReference>
<accession>A0AA48KRP9</accession>
<evidence type="ECO:0000256" key="3">
    <source>
        <dbReference type="ARBA" id="ARBA00023002"/>
    </source>
</evidence>
<dbReference type="GO" id="GO:0034599">
    <property type="term" value="P:cellular response to oxidative stress"/>
    <property type="evidence" value="ECO:0007669"/>
    <property type="project" value="TreeGrafter"/>
</dbReference>
<sequence length="162" mass="18305">MSDNIYQFSVKNNKGEEVNLEQYKGKVLLVVNTASKCGFTPQYDGLQALYDEYDREQFEVLAFPCDQFGHQEPGSDDEIEQFCTLNFGVKFPLFQKLEVNGKNAAPVFDYLKTEAPGLMGSKSIKWNFTKFLINKNGQPIKRYGPNTKPEAIKSDIEAAINA</sequence>
<gene>
    <name evidence="7" type="ORF">MACH26_18680</name>
</gene>
<name>A0AA48KRP9_9ALTE</name>
<dbReference type="EMBL" id="AP027272">
    <property type="protein sequence ID" value="BDX06347.1"/>
    <property type="molecule type" value="Genomic_DNA"/>
</dbReference>
<evidence type="ECO:0000313" key="7">
    <source>
        <dbReference type="EMBL" id="BDX06347.1"/>
    </source>
</evidence>
<evidence type="ECO:0000259" key="6">
    <source>
        <dbReference type="PROSITE" id="PS51352"/>
    </source>
</evidence>
<dbReference type="CDD" id="cd00340">
    <property type="entry name" value="GSH_Peroxidase"/>
    <property type="match status" value="1"/>
</dbReference>
<proteinExistence type="inferred from homology"/>
<dbReference type="AlphaFoldDB" id="A0AA48KRP9"/>
<evidence type="ECO:0000256" key="4">
    <source>
        <dbReference type="PIRSR" id="PIRSR000303-1"/>
    </source>
</evidence>
<keyword evidence="2 5" id="KW-0575">Peroxidase</keyword>
<comment type="similarity">
    <text evidence="1 5">Belongs to the glutathione peroxidase family.</text>
</comment>
<dbReference type="FunFam" id="3.40.30.10:FF:000010">
    <property type="entry name" value="Glutathione peroxidase"/>
    <property type="match status" value="1"/>
</dbReference>
<dbReference type="PANTHER" id="PTHR11592:SF78">
    <property type="entry name" value="GLUTATHIONE PEROXIDASE"/>
    <property type="match status" value="1"/>
</dbReference>
<organism evidence="7 8">
    <name type="scientific">Planctobacterium marinum</name>
    <dbReference type="NCBI Taxonomy" id="1631968"/>
    <lineage>
        <taxon>Bacteria</taxon>
        <taxon>Pseudomonadati</taxon>
        <taxon>Pseudomonadota</taxon>
        <taxon>Gammaproteobacteria</taxon>
        <taxon>Alteromonadales</taxon>
        <taxon>Alteromonadaceae</taxon>
        <taxon>Planctobacterium</taxon>
    </lineage>
</organism>
<evidence type="ECO:0000313" key="8">
    <source>
        <dbReference type="Proteomes" id="UP001333710"/>
    </source>
</evidence>
<dbReference type="PIRSF" id="PIRSF000303">
    <property type="entry name" value="Glutathion_perox"/>
    <property type="match status" value="1"/>
</dbReference>
<dbReference type="InterPro" id="IPR029759">
    <property type="entry name" value="GPX_AS"/>
</dbReference>
<dbReference type="KEGG" id="pmaw:MACH26_18680"/>
<dbReference type="Pfam" id="PF00255">
    <property type="entry name" value="GSHPx"/>
    <property type="match status" value="1"/>
</dbReference>
<evidence type="ECO:0000256" key="2">
    <source>
        <dbReference type="ARBA" id="ARBA00022559"/>
    </source>
</evidence>
<dbReference type="InterPro" id="IPR036249">
    <property type="entry name" value="Thioredoxin-like_sf"/>
</dbReference>
<dbReference type="RefSeq" id="WP_338292368.1">
    <property type="nucleotide sequence ID" value="NZ_AP027272.1"/>
</dbReference>
<feature type="domain" description="Thioredoxin" evidence="6">
    <location>
        <begin position="1"/>
        <end position="161"/>
    </location>
</feature>
<keyword evidence="8" id="KW-1185">Reference proteome</keyword>
<dbReference type="InterPro" id="IPR000889">
    <property type="entry name" value="Glutathione_peroxidase"/>
</dbReference>
<dbReference type="PRINTS" id="PR01011">
    <property type="entry name" value="GLUTPROXDASE"/>
</dbReference>
<reference evidence="7" key="1">
    <citation type="submission" date="2023-01" db="EMBL/GenBank/DDBJ databases">
        <title>Complete genome sequence of Planctobacterium marinum strain Dej080120_11.</title>
        <authorList>
            <person name="Ueki S."/>
            <person name="Maruyama F."/>
        </authorList>
    </citation>
    <scope>NUCLEOTIDE SEQUENCE</scope>
    <source>
        <strain evidence="7">Dej080120_11</strain>
    </source>
</reference>
<protein>
    <recommendedName>
        <fullName evidence="5">Glutathione peroxidase</fullName>
    </recommendedName>
</protein>